<name>A0A0W0Z4B3_LEGSP</name>
<evidence type="ECO:0000313" key="5">
    <source>
        <dbReference type="Proteomes" id="UP000054877"/>
    </source>
</evidence>
<evidence type="ECO:0000256" key="1">
    <source>
        <dbReference type="ARBA" id="ARBA00006484"/>
    </source>
</evidence>
<dbReference type="Pfam" id="PF00106">
    <property type="entry name" value="adh_short"/>
    <property type="match status" value="1"/>
</dbReference>
<gene>
    <name evidence="4" type="ORF">Lspi_1491</name>
</gene>
<keyword evidence="2" id="KW-0560">Oxidoreductase</keyword>
<dbReference type="SUPFAM" id="SSF51735">
    <property type="entry name" value="NAD(P)-binding Rossmann-fold domains"/>
    <property type="match status" value="1"/>
</dbReference>
<dbReference type="PATRIC" id="fig|452.5.peg.1645"/>
<keyword evidence="5" id="KW-1185">Reference proteome</keyword>
<dbReference type="Proteomes" id="UP000054877">
    <property type="component" value="Unassembled WGS sequence"/>
</dbReference>
<dbReference type="AlphaFoldDB" id="A0A0W0Z4B3"/>
<dbReference type="InterPro" id="IPR036291">
    <property type="entry name" value="NAD(P)-bd_dom_sf"/>
</dbReference>
<proteinExistence type="inferred from homology"/>
<evidence type="ECO:0000256" key="2">
    <source>
        <dbReference type="ARBA" id="ARBA00023002"/>
    </source>
</evidence>
<evidence type="ECO:0000256" key="3">
    <source>
        <dbReference type="RuleBase" id="RU000363"/>
    </source>
</evidence>
<dbReference type="PRINTS" id="PR00080">
    <property type="entry name" value="SDRFAMILY"/>
</dbReference>
<dbReference type="PIRSF" id="PIRSF000126">
    <property type="entry name" value="11-beta-HSD1"/>
    <property type="match status" value="1"/>
</dbReference>
<sequence>MITGSSKGIGKALAFEFAQNGHDLVLVARDERLLEQIAASIKLKYAVDVDVIAMDLSRSGSALNLVETIAERNLRIDCLVNNAGVGFWGDFTDMGSERLNSLIQLNIMCVSELTHHYAQYFKKSGGGKILQVASTAGFQPGPKMAAYYASKAYVINFSRATAYELKKYGVTLSILCPGPTETSFLEKAGMQGTFLERGFIGLMSATKVARVAYRGLQRNKLIIIPGIINKTLAFGARVFPAMITIRIAAFLHRK</sequence>
<organism evidence="4 5">
    <name type="scientific">Legionella spiritensis</name>
    <dbReference type="NCBI Taxonomy" id="452"/>
    <lineage>
        <taxon>Bacteria</taxon>
        <taxon>Pseudomonadati</taxon>
        <taxon>Pseudomonadota</taxon>
        <taxon>Gammaproteobacteria</taxon>
        <taxon>Legionellales</taxon>
        <taxon>Legionellaceae</taxon>
        <taxon>Legionella</taxon>
    </lineage>
</organism>
<dbReference type="CDD" id="cd05233">
    <property type="entry name" value="SDR_c"/>
    <property type="match status" value="1"/>
</dbReference>
<dbReference type="Gene3D" id="3.40.50.720">
    <property type="entry name" value="NAD(P)-binding Rossmann-like Domain"/>
    <property type="match status" value="1"/>
</dbReference>
<comment type="caution">
    <text evidence="4">The sequence shown here is derived from an EMBL/GenBank/DDBJ whole genome shotgun (WGS) entry which is preliminary data.</text>
</comment>
<dbReference type="STRING" id="452.Lspi_1491"/>
<reference evidence="4 5" key="1">
    <citation type="submission" date="2015-11" db="EMBL/GenBank/DDBJ databases">
        <title>Genomic analysis of 38 Legionella species identifies large and diverse effector repertoires.</title>
        <authorList>
            <person name="Burstein D."/>
            <person name="Amaro F."/>
            <person name="Zusman T."/>
            <person name="Lifshitz Z."/>
            <person name="Cohen O."/>
            <person name="Gilbert J.A."/>
            <person name="Pupko T."/>
            <person name="Shuman H.A."/>
            <person name="Segal G."/>
        </authorList>
    </citation>
    <scope>NUCLEOTIDE SEQUENCE [LARGE SCALE GENOMIC DNA]</scope>
    <source>
        <strain evidence="4 5">Mt.St.Helens-9</strain>
    </source>
</reference>
<protein>
    <submittedName>
        <fullName evidence="4">Short chain dehydrogenase</fullName>
    </submittedName>
</protein>
<evidence type="ECO:0000313" key="4">
    <source>
        <dbReference type="EMBL" id="KTD63972.1"/>
    </source>
</evidence>
<dbReference type="EMBL" id="LNYX01000014">
    <property type="protein sequence ID" value="KTD63972.1"/>
    <property type="molecule type" value="Genomic_DNA"/>
</dbReference>
<dbReference type="GO" id="GO:0016491">
    <property type="term" value="F:oxidoreductase activity"/>
    <property type="evidence" value="ECO:0007669"/>
    <property type="project" value="UniProtKB-KW"/>
</dbReference>
<comment type="similarity">
    <text evidence="1 3">Belongs to the short-chain dehydrogenases/reductases (SDR) family.</text>
</comment>
<dbReference type="PRINTS" id="PR00081">
    <property type="entry name" value="GDHRDH"/>
</dbReference>
<dbReference type="PANTHER" id="PTHR42901:SF1">
    <property type="entry name" value="ALCOHOL DEHYDROGENASE"/>
    <property type="match status" value="1"/>
</dbReference>
<accession>A0A0W0Z4B3</accession>
<dbReference type="InterPro" id="IPR002347">
    <property type="entry name" value="SDR_fam"/>
</dbReference>
<dbReference type="PANTHER" id="PTHR42901">
    <property type="entry name" value="ALCOHOL DEHYDROGENASE"/>
    <property type="match status" value="1"/>
</dbReference>